<proteinExistence type="predicted"/>
<name>A0A4R5QK52_9PROT</name>
<dbReference type="EMBL" id="SMSJ01000005">
    <property type="protein sequence ID" value="TDH63566.1"/>
    <property type="molecule type" value="Genomic_DNA"/>
</dbReference>
<keyword evidence="1 3" id="KW-0597">Phosphoprotein</keyword>
<feature type="domain" description="Response regulatory" evidence="4">
    <location>
        <begin position="47"/>
        <end position="164"/>
    </location>
</feature>
<evidence type="ECO:0000256" key="2">
    <source>
        <dbReference type="ARBA" id="ARBA00023012"/>
    </source>
</evidence>
<organism evidence="5 6">
    <name type="scientific">Dankookia rubra</name>
    <dbReference type="NCBI Taxonomy" id="1442381"/>
    <lineage>
        <taxon>Bacteria</taxon>
        <taxon>Pseudomonadati</taxon>
        <taxon>Pseudomonadota</taxon>
        <taxon>Alphaproteobacteria</taxon>
        <taxon>Acetobacterales</taxon>
        <taxon>Roseomonadaceae</taxon>
        <taxon>Dankookia</taxon>
    </lineage>
</organism>
<dbReference type="PANTHER" id="PTHR45339">
    <property type="entry name" value="HYBRID SIGNAL TRANSDUCTION HISTIDINE KINASE J"/>
    <property type="match status" value="1"/>
</dbReference>
<dbReference type="OrthoDB" id="9800897at2"/>
<comment type="caution">
    <text evidence="5">The sequence shown here is derived from an EMBL/GenBank/DDBJ whole genome shotgun (WGS) entry which is preliminary data.</text>
</comment>
<keyword evidence="5" id="KW-0808">Transferase</keyword>
<feature type="modified residue" description="4-aspartylphosphate" evidence="3">
    <location>
        <position position="96"/>
    </location>
</feature>
<evidence type="ECO:0000313" key="5">
    <source>
        <dbReference type="EMBL" id="TDH63566.1"/>
    </source>
</evidence>
<reference evidence="5 6" key="1">
    <citation type="journal article" date="2016" name="J. Microbiol.">
        <title>Dankookia rubra gen. nov., sp. nov., an alphaproteobacterium isolated from sediment of a shallow stream.</title>
        <authorList>
            <person name="Kim W.H."/>
            <person name="Kim D.H."/>
            <person name="Kang K."/>
            <person name="Ahn T.Y."/>
        </authorList>
    </citation>
    <scope>NUCLEOTIDE SEQUENCE [LARGE SCALE GENOMIC DNA]</scope>
    <source>
        <strain evidence="5 6">JCM30602</strain>
    </source>
</reference>
<dbReference type="SUPFAM" id="SSF52172">
    <property type="entry name" value="CheY-like"/>
    <property type="match status" value="1"/>
</dbReference>
<keyword evidence="2" id="KW-0902">Two-component regulatory system</keyword>
<dbReference type="AlphaFoldDB" id="A0A4R5QK52"/>
<dbReference type="SMART" id="SM00448">
    <property type="entry name" value="REC"/>
    <property type="match status" value="1"/>
</dbReference>
<accession>A0A4R5QK52</accession>
<evidence type="ECO:0000256" key="3">
    <source>
        <dbReference type="PROSITE-ProRule" id="PRU00169"/>
    </source>
</evidence>
<evidence type="ECO:0000313" key="6">
    <source>
        <dbReference type="Proteomes" id="UP000295096"/>
    </source>
</evidence>
<evidence type="ECO:0000259" key="4">
    <source>
        <dbReference type="PROSITE" id="PS50110"/>
    </source>
</evidence>
<dbReference type="GO" id="GO:0016301">
    <property type="term" value="F:kinase activity"/>
    <property type="evidence" value="ECO:0007669"/>
    <property type="project" value="UniProtKB-KW"/>
</dbReference>
<dbReference type="Proteomes" id="UP000295096">
    <property type="component" value="Unassembled WGS sequence"/>
</dbReference>
<dbReference type="PANTHER" id="PTHR45339:SF1">
    <property type="entry name" value="HYBRID SIGNAL TRANSDUCTION HISTIDINE KINASE J"/>
    <property type="match status" value="1"/>
</dbReference>
<sequence length="171" mass="17486">MGGGITVESTLGKGSRFRVRLPFGPAEALAEPPINPPAEIPGPAPLAVLVADDSRANLGLMQAYLCRAGHRVVTGASGDEAVAAAEAERFDVILLDLNMPSLDGPGAVRLIRNGTGPNRRTPILALTAGAEEADRVRALASGMDAYLIKPIGEAGLARALAAALTAREMAG</sequence>
<dbReference type="Gene3D" id="3.40.50.2300">
    <property type="match status" value="1"/>
</dbReference>
<dbReference type="Pfam" id="PF00072">
    <property type="entry name" value="Response_reg"/>
    <property type="match status" value="1"/>
</dbReference>
<dbReference type="InterPro" id="IPR011006">
    <property type="entry name" value="CheY-like_superfamily"/>
</dbReference>
<dbReference type="PROSITE" id="PS50110">
    <property type="entry name" value="RESPONSE_REGULATORY"/>
    <property type="match status" value="1"/>
</dbReference>
<evidence type="ECO:0000256" key="1">
    <source>
        <dbReference type="ARBA" id="ARBA00022553"/>
    </source>
</evidence>
<keyword evidence="5" id="KW-0418">Kinase</keyword>
<keyword evidence="6" id="KW-1185">Reference proteome</keyword>
<protein>
    <submittedName>
        <fullName evidence="5">Hybrid sensor histidine kinase/response regulator</fullName>
    </submittedName>
</protein>
<gene>
    <name evidence="5" type="ORF">E2C06_05990</name>
</gene>
<dbReference type="GO" id="GO:0000160">
    <property type="term" value="P:phosphorelay signal transduction system"/>
    <property type="evidence" value="ECO:0007669"/>
    <property type="project" value="UniProtKB-KW"/>
</dbReference>
<dbReference type="InterPro" id="IPR001789">
    <property type="entry name" value="Sig_transdc_resp-reg_receiver"/>
</dbReference>
<dbReference type="CDD" id="cd17546">
    <property type="entry name" value="REC_hyHK_CKI1_RcsC-like"/>
    <property type="match status" value="1"/>
</dbReference>